<dbReference type="GO" id="GO:0005929">
    <property type="term" value="C:cilium"/>
    <property type="evidence" value="ECO:0007669"/>
    <property type="project" value="TreeGrafter"/>
</dbReference>
<feature type="compositionally biased region" description="Polar residues" evidence="1">
    <location>
        <begin position="29"/>
        <end position="44"/>
    </location>
</feature>
<feature type="domain" description="Deleted in lung and esophageal cancer protein 1 Ig-like" evidence="2">
    <location>
        <begin position="276"/>
        <end position="375"/>
    </location>
</feature>
<dbReference type="GO" id="GO:0005737">
    <property type="term" value="C:cytoplasm"/>
    <property type="evidence" value="ECO:0007669"/>
    <property type="project" value="TreeGrafter"/>
</dbReference>
<gene>
    <name evidence="3" type="ORF">XAT740_LOCUS21355</name>
</gene>
<dbReference type="PANTHER" id="PTHR46348:SF1">
    <property type="entry name" value="DELETED IN LUNG AND ESOPHAGEAL CANCER PROTEIN 1"/>
    <property type="match status" value="1"/>
</dbReference>
<dbReference type="Pfam" id="PF14874">
    <property type="entry name" value="PapD-like"/>
    <property type="match status" value="1"/>
</dbReference>
<proteinExistence type="predicted"/>
<dbReference type="Proteomes" id="UP000663828">
    <property type="component" value="Unassembled WGS sequence"/>
</dbReference>
<keyword evidence="4" id="KW-1185">Reference proteome</keyword>
<evidence type="ECO:0000256" key="1">
    <source>
        <dbReference type="SAM" id="MobiDB-lite"/>
    </source>
</evidence>
<dbReference type="GO" id="GO:0015631">
    <property type="term" value="F:tubulin binding"/>
    <property type="evidence" value="ECO:0007669"/>
    <property type="project" value="TreeGrafter"/>
</dbReference>
<sequence length="1671" mass="188632">MEGETTIVSSTNLDRKSNSSSPHSANRSQPPSRTTSANARSNMNVSIAIRGPNTEERHTLPEIPRNPLTASVAHVVSRGLGENFLKAPIRPETVKKLVVSGNVDDASHRLYVQHLREIQAKREYQLQKIGHDEQALLLADIQAHENQDNDDKTHLASLYIDEDELTRDQVILPRDFLSYNLQKQIKSDTKTEESEQALHDVEKKLPKLAGQLQKRTLNTLWKDQISVAERAYTREHLQLIDNLTNYHINPRFDEIRSKQLITKSSLIRPPNLLPVFEAIPSEIVFTRYRVGDVHETTLCLRNLSSVAHSCRVIPPKTRNFCISLSQYPSDHSLIATGLSVVYHVKFAPDTLGVFEDEIIVQCSNGTEFSVKLLAKRPPPVLTLPSLVDCGYWLAGGRKLCEFKVRNDGGEGRFAIVPAKSWPAVNFKTVVRSDTVHLSPFELAPPTFELRPDDAFPLQISFTPQTPGEFTEEFMMICDNGEVSRHKLTGMAQTIQVRLEDVEGGVVDMNELEARDISAQYSVNFISITPYSYCQKKMIIKNLTNVELPYVWTSLEPVLYTRDDFAKQSQPIEIERIVSEASPFHVEPSRGAFPPASSIEFHLIFAPAQIGNFHTVFHLIIPSAPVYPIPTPTIDHTSISKVQANERISSSESILRHSAKAPNIQPVVLQLADFTVLRFETRGICENFKYIFDPFTVIFMDKLYKNIAHRKDFQLTNSSISPLVINWANVVGDEIINVEPVAAEIPPNATCLFTLILTGTKVGQVKAEIPYEIEGIEECEYFHVEAEIIGPDINIDPTPLDFGLIEYGETVEQIIKIKNSSPILAKCRVQEVNPDESKPVLSLPQNTEFTLKPIEIYDLPIRILANEEGALLHHLEVIVEDGKTIPIEITAIIQRPSAYLSPVELDFSESFLNVPIVRYIEIYAVNALPTHFRWGEVSCADKSQCLVEMNPPMGTIYNSRSAMIEVVFIPKQLGILNNDWHIPCYIQNASQPIFLKLNAVMKSMNVEFRRDENVFQFDEQFTLDFNNVPLGEKSRLELSVTNLTDIQSNVKANIAKFKTKVVSTMNEQKIQNFEPLNPEIGVGFHLDKADSDIYLLPPRGTAVIPVSVTSSMWGTYNDLLQLQIDGIDGIKEIPLQVHITGHPIKTYLCDNQNESNASSLPAVQFGLMLHNSLPVKKKVHMQNISHIPICIDWVVYDIPEEIPEKPKLIELISVIDNNPFNHFASETTIMENNDEIMSQTTISTKTNSRSASRISTHSAISSIDTRPTPLIKLYVEPYRGKRASDISPIFTTSPITQVIKPREHFYLEVTMLPRNCPVKDRPIKCNARVVGVLSVSEDRQGSPSQGFQRKIFYEHEEQIEFKINGSLDVPSLRVELDDDDCIVEKPDALSFVVPVGDILSCQPNLYNCMVPSTGRTSSKTSAKSSTFSEQKREGKIYTHTLNLLNTRQYTIPFDLSVSDPTFLSIQPTTVTALAPQSKVGVQCQFHLTQDFINRFYTSNLNNNQTLSKAQQTITTEHGRRFQWREQIKVNFNQNEMEQTIPIDIRLYFPILTVNCDRIDFGKCLIEQTRQKEFIIKNLTCSSAAWSIRKVHANNPDAYEAFRIEPKSGILKTQLNKKERAAQQVISVYFTARHNQVYECQLLVEGLLDEPPIPIYLSGEGTYDGKYEAILDI</sequence>
<feature type="compositionally biased region" description="Polar residues" evidence="1">
    <location>
        <begin position="1"/>
        <end position="12"/>
    </location>
</feature>
<dbReference type="Pfam" id="PF23316">
    <property type="entry name" value="Ig_DLEC1_6th"/>
    <property type="match status" value="1"/>
</dbReference>
<feature type="region of interest" description="Disordered" evidence="1">
    <location>
        <begin position="1"/>
        <end position="44"/>
    </location>
</feature>
<dbReference type="InterPro" id="IPR059041">
    <property type="entry name" value="Ig_DLEC1_1"/>
</dbReference>
<dbReference type="PANTHER" id="PTHR46348">
    <property type="entry name" value="DELETED IN LUNG AND ESOPHAGEAL CANCER PROTEIN 1"/>
    <property type="match status" value="1"/>
</dbReference>
<dbReference type="GO" id="GO:0008285">
    <property type="term" value="P:negative regulation of cell population proliferation"/>
    <property type="evidence" value="ECO:0007669"/>
    <property type="project" value="InterPro"/>
</dbReference>
<dbReference type="InterPro" id="IPR013783">
    <property type="entry name" value="Ig-like_fold"/>
</dbReference>
<dbReference type="EMBL" id="CAJNOR010001530">
    <property type="protein sequence ID" value="CAF1158596.1"/>
    <property type="molecule type" value="Genomic_DNA"/>
</dbReference>
<reference evidence="3" key="1">
    <citation type="submission" date="2021-02" db="EMBL/GenBank/DDBJ databases">
        <authorList>
            <person name="Nowell W R."/>
        </authorList>
    </citation>
    <scope>NUCLEOTIDE SEQUENCE</scope>
</reference>
<dbReference type="Gene3D" id="2.60.40.10">
    <property type="entry name" value="Immunoglobulins"/>
    <property type="match status" value="8"/>
</dbReference>
<dbReference type="Pfam" id="PF23277">
    <property type="entry name" value="Ig_Dlec1_1"/>
    <property type="match status" value="1"/>
</dbReference>
<organism evidence="3 4">
    <name type="scientific">Adineta ricciae</name>
    <name type="common">Rotifer</name>
    <dbReference type="NCBI Taxonomy" id="249248"/>
    <lineage>
        <taxon>Eukaryota</taxon>
        <taxon>Metazoa</taxon>
        <taxon>Spiralia</taxon>
        <taxon>Gnathifera</taxon>
        <taxon>Rotifera</taxon>
        <taxon>Eurotatoria</taxon>
        <taxon>Bdelloidea</taxon>
        <taxon>Adinetida</taxon>
        <taxon>Adinetidae</taxon>
        <taxon>Adineta</taxon>
    </lineage>
</organism>
<evidence type="ECO:0000313" key="4">
    <source>
        <dbReference type="Proteomes" id="UP000663828"/>
    </source>
</evidence>
<evidence type="ECO:0000259" key="2">
    <source>
        <dbReference type="Pfam" id="PF23277"/>
    </source>
</evidence>
<dbReference type="InterPro" id="IPR033304">
    <property type="entry name" value="DLEC1"/>
</dbReference>
<comment type="caution">
    <text evidence="3">The sequence shown here is derived from an EMBL/GenBank/DDBJ whole genome shotgun (WGS) entry which is preliminary data.</text>
</comment>
<evidence type="ECO:0000313" key="3">
    <source>
        <dbReference type="EMBL" id="CAF1158596.1"/>
    </source>
</evidence>
<feature type="compositionally biased region" description="Low complexity" evidence="1">
    <location>
        <begin position="18"/>
        <end position="28"/>
    </location>
</feature>
<name>A0A814TBK4_ADIRI</name>
<protein>
    <recommendedName>
        <fullName evidence="2">Deleted in lung and esophageal cancer protein 1 Ig-like domain-containing protein</fullName>
    </recommendedName>
</protein>
<accession>A0A814TBK4</accession>